<sequence>MPEPIISIQYFMLLLASLSFPPQINKDISKEKVTPHLFFFWFWPAFSQFMSKYRLVFNPSFQSFTFLKGAVQKITKCSHFRPFLVKFILYIKKHRERS</sequence>
<evidence type="ECO:0000313" key="2">
    <source>
        <dbReference type="Proteomes" id="UP000004625"/>
    </source>
</evidence>
<dbReference type="eggNOG" id="ENOG5030BQB">
    <property type="taxonomic scope" value="Bacteria"/>
</dbReference>
<organism evidence="1 2">
    <name type="scientific">Lentilactobacillus parafarraginis F0439</name>
    <dbReference type="NCBI Taxonomy" id="797515"/>
    <lineage>
        <taxon>Bacteria</taxon>
        <taxon>Bacillati</taxon>
        <taxon>Bacillota</taxon>
        <taxon>Bacilli</taxon>
        <taxon>Lactobacillales</taxon>
        <taxon>Lactobacillaceae</taxon>
        <taxon>Lentilactobacillus</taxon>
    </lineage>
</organism>
<evidence type="ECO:0000313" key="1">
    <source>
        <dbReference type="EMBL" id="EHM00276.1"/>
    </source>
</evidence>
<gene>
    <name evidence="1" type="ORF">HMPREF9103_00644</name>
</gene>
<accession>G9ZLP6</accession>
<reference evidence="1 2" key="1">
    <citation type="submission" date="2011-09" db="EMBL/GenBank/DDBJ databases">
        <authorList>
            <person name="Weinstock G."/>
            <person name="Sodergren E."/>
            <person name="Clifton S."/>
            <person name="Fulton L."/>
            <person name="Fulton B."/>
            <person name="Courtney L."/>
            <person name="Fronick C."/>
            <person name="Harrison M."/>
            <person name="Strong C."/>
            <person name="Farmer C."/>
            <person name="Delahaunty K."/>
            <person name="Markovic C."/>
            <person name="Hall O."/>
            <person name="Minx P."/>
            <person name="Tomlinson C."/>
            <person name="Mitreva M."/>
            <person name="Hou S."/>
            <person name="Chen J."/>
            <person name="Wollam A."/>
            <person name="Pepin K.H."/>
            <person name="Johnson M."/>
            <person name="Bhonagiri V."/>
            <person name="Zhang X."/>
            <person name="Suruliraj S."/>
            <person name="Warren W."/>
            <person name="Chinwalla A."/>
            <person name="Mardis E.R."/>
            <person name="Wilson R.K."/>
        </authorList>
    </citation>
    <scope>NUCLEOTIDE SEQUENCE [LARGE SCALE GENOMIC DNA]</scope>
    <source>
        <strain evidence="1 2">F0439</strain>
    </source>
</reference>
<dbReference type="Proteomes" id="UP000004625">
    <property type="component" value="Unassembled WGS sequence"/>
</dbReference>
<comment type="caution">
    <text evidence="1">The sequence shown here is derived from an EMBL/GenBank/DDBJ whole genome shotgun (WGS) entry which is preliminary data.</text>
</comment>
<dbReference type="AlphaFoldDB" id="G9ZLP6"/>
<name>G9ZLP6_9LACO</name>
<protein>
    <submittedName>
        <fullName evidence="1">Uncharacterized protein</fullName>
    </submittedName>
</protein>
<dbReference type="HOGENOM" id="CLU_2479374_0_0_9"/>
<keyword evidence="2" id="KW-1185">Reference proteome</keyword>
<proteinExistence type="predicted"/>
<dbReference type="EMBL" id="AGEY01000028">
    <property type="protein sequence ID" value="EHM00276.1"/>
    <property type="molecule type" value="Genomic_DNA"/>
</dbReference>